<protein>
    <submittedName>
        <fullName evidence="2">Uncharacterized protein</fullName>
    </submittedName>
</protein>
<dbReference type="PANTHER" id="PTHR13627">
    <property type="entry name" value="FUKUTIN RELATED PROTEIN"/>
    <property type="match status" value="1"/>
</dbReference>
<dbReference type="Proteomes" id="UP000709295">
    <property type="component" value="Unassembled WGS sequence"/>
</dbReference>
<evidence type="ECO:0000313" key="2">
    <source>
        <dbReference type="EMBL" id="KAG6965946.1"/>
    </source>
</evidence>
<evidence type="ECO:0000313" key="3">
    <source>
        <dbReference type="Proteomes" id="UP000709295"/>
    </source>
</evidence>
<accession>A0A8J5IMG1</accession>
<reference evidence="2" key="1">
    <citation type="submission" date="2021-01" db="EMBL/GenBank/DDBJ databases">
        <title>Phytophthora aleatoria, a newly-described species from Pinus radiata is distinct from Phytophthora cactorum isolates based on comparative genomics.</title>
        <authorList>
            <person name="Mcdougal R."/>
            <person name="Panda P."/>
            <person name="Williams N."/>
            <person name="Studholme D.J."/>
        </authorList>
    </citation>
    <scope>NUCLEOTIDE SEQUENCE</scope>
    <source>
        <strain evidence="2">NZFS 4037</strain>
    </source>
</reference>
<dbReference type="EMBL" id="JAENGY010000320">
    <property type="protein sequence ID" value="KAG6965946.1"/>
    <property type="molecule type" value="Genomic_DNA"/>
</dbReference>
<feature type="region of interest" description="Disordered" evidence="1">
    <location>
        <begin position="1142"/>
        <end position="1195"/>
    </location>
</feature>
<keyword evidence="3" id="KW-1185">Reference proteome</keyword>
<feature type="compositionally biased region" description="Basic and acidic residues" evidence="1">
    <location>
        <begin position="712"/>
        <end position="724"/>
    </location>
</feature>
<proteinExistence type="predicted"/>
<feature type="region of interest" description="Disordered" evidence="1">
    <location>
        <begin position="1559"/>
        <end position="1624"/>
    </location>
</feature>
<evidence type="ECO:0000256" key="1">
    <source>
        <dbReference type="SAM" id="MobiDB-lite"/>
    </source>
</evidence>
<feature type="compositionally biased region" description="Polar residues" evidence="1">
    <location>
        <begin position="1579"/>
        <end position="1595"/>
    </location>
</feature>
<feature type="compositionally biased region" description="Polar residues" evidence="1">
    <location>
        <begin position="1144"/>
        <end position="1160"/>
    </location>
</feature>
<name>A0A8J5IMG1_9STRA</name>
<feature type="compositionally biased region" description="Polar residues" evidence="1">
    <location>
        <begin position="1176"/>
        <end position="1185"/>
    </location>
</feature>
<comment type="caution">
    <text evidence="2">The sequence shown here is derived from an EMBL/GenBank/DDBJ whole genome shotgun (WGS) entry which is preliminary data.</text>
</comment>
<feature type="region of interest" description="Disordered" evidence="1">
    <location>
        <begin position="706"/>
        <end position="730"/>
    </location>
</feature>
<organism evidence="2 3">
    <name type="scientific">Phytophthora aleatoria</name>
    <dbReference type="NCBI Taxonomy" id="2496075"/>
    <lineage>
        <taxon>Eukaryota</taxon>
        <taxon>Sar</taxon>
        <taxon>Stramenopiles</taxon>
        <taxon>Oomycota</taxon>
        <taxon>Peronosporomycetes</taxon>
        <taxon>Peronosporales</taxon>
        <taxon>Peronosporaceae</taxon>
        <taxon>Phytophthora</taxon>
    </lineage>
</organism>
<sequence length="1985" mass="220392">MQVPIADDDLMEALGYFSEDVTVPAQVSSPPLVLDADTATKSSEADATDEAMDSMLLSLDIEELLSLEEPVKVDSVSHASQEEQTSSLKKIDRRLKPYSTCKRRNRRRPKHELEYLRAKVAELQEELETLNKAGGGSPNAVGQETALATIDPNTGVSEVVSAIDENRRLRNRLLGQLQVARVLEAAIAQHQKETGGLAIGGVGRAMNGTDQELFAQLKSCVDKQFAEVDRELTTNGLANVLHQLSGGFKFKREANGISFRLEETRLLPFSMQSFHHAIWSCLHNRSIVKQTQAQIASQNYSNLVIQETLELPKAHRINITKRSVFRRHIEKDRVVFVWISYVEIDGSVFVRLRERGWSTCSSFEFYRGVNAGASSSSNFIQGCMNRMAIQLTPEVSEFQSDKEAQRHIGDVTDLIVGTYHQNFGLIHEVVESPATIDVSSVNYRSDHRFNVMINDMKALSPPTFRGKHEELCTDKHAEERKFQYCLPIMIQEDPVFCAGADRIDLLVRQSPLTLCRASVMHLLLSDVYEELEAAGASPSVNFTSTVDTTDGSIADAASLVGVSTITYNSDITRGGTLDAALRKKGYHLFQDVDVKSIEYSASNRFYAMLQTMEALPPPVFRGDHTALCSDNDRSEAPIAKDYEVPYVDLYSMKTQSVGRYWKMEEARELIPSDRVEPFSQVTLNGLPYNSVHDPDYFLTQEYGSDYLKPKPRKPEDAFPDDRSRRTQATGPATIDVSSVNYRSDHRFNVMINGMKALSPPTFRGKHEELCTDKHAEERKFQYCLPIMIQEDPVFCAGADRIDLLVRQSPLTLCRASVMHLLLSDVYEELEAAGASPDVNFTSSKEEATLDESATSAVMSAAGVSSIAYSGDITRGGSLDVNLRKKGYHLFLDGNDWRVCVAPTHPLASHLYDPDRKLTNAANAVPHINLVVASAEQDTSVVTPDLIQAHETCSPKVLDAKDIKYSSSDRFYTMLQTMEALPPPVFHGDHKVLCNENVVEEKLPYCLPISARSDAEFCVGADRIDLLVRQSPTTVCLESVLHLLVADITDELQAAGGSPIIILDQDGSSEALMETTNVTFSVELVNVADLKFALLRKGYHLYDEDNWRVCVAPIHPLAANLYYAEQAVLEQYTGPHLVLVPSKMTDGTSEQPLGNTESPTNVELVETEAPSPDETDSPSVSESAVQETEAPTVPVTGCTPNVVDVIDDISGGEFYSMMKSSGSLPPPRFHGEHEVLCNSDNRKRREFRYCLPISGRKDSSLCANADRMDILLRQSPKKQCFASVLHMLMKDVFEELKAVGLAPILTFGTLLGAVRDGGIIPFTEDVDIAYNGRIVDGGELDDRLWRKGYHLFQYNIFRVCVAPTHPLASQLYDPEHPIAEDYAVPYVDLYSMQQEFGTSWSMQELKTRWLSNERVKPFSQVTINGEQFDTVHDPDFLLLSEYGADYMTPKPHDTISRVFSDYQLEIEITLLLFVKQVFRRSTTPITSQDAAIMDNMPHQTGQHDSFGALDEDLLAALDDVLSFSEHNSMADAFATTDCATLGDEIDAMLSIEIQPLLSAEEKAEAAKSPATDKPAKPSALNRSSSGRNQQQQTPSNAGKKGKDVRTAPYSKANKPRRRKRPKDELDYLRAKVTDMEEELAALKKPEVGSPAAVSADVIFYGDFCVNVESSHDVLLCWKKIAERQKKEVDRSVVENLRLRAMLEGQLKVAKSLEAAIDQHQREAAQSLPTFGNGNGGLPTAMSDELMFAHLNESLEAQYAELDTVFELSGIAHANYDMNNGTKAHHDASGVSIRHETVRLLPFSMEAVHRAMWGIFRYSTAKDMMLGPFQTQVVDDNRMNVTMIEKIELGKSEANIVRRFSFRRVFEKNRTVVIWSSYIEMDGSVFVRLREKGYCTSSPFSFGADVPGSVTRVAVLASPEMTVFASPEEQKAHIGEMTELVVGTYRVSMGLMHQIIDTLLLREAMGGKSIGGEATSSVESPIATTSC</sequence>
<gene>
    <name evidence="2" type="ORF">JG688_00006982</name>
</gene>
<dbReference type="InterPro" id="IPR052613">
    <property type="entry name" value="LicD_transferase"/>
</dbReference>
<dbReference type="PANTHER" id="PTHR13627:SF33">
    <property type="entry name" value="LICD FAMILY PROTEIN"/>
    <property type="match status" value="1"/>
</dbReference>